<dbReference type="GO" id="GO:0016236">
    <property type="term" value="P:macroautophagy"/>
    <property type="evidence" value="ECO:0007669"/>
    <property type="project" value="TreeGrafter"/>
</dbReference>
<reference evidence="6" key="2">
    <citation type="submission" date="2008-07" db="EMBL/GenBank/DDBJ databases">
        <authorList>
            <person name="Genoscope - CEA"/>
        </authorList>
    </citation>
    <scope>NUCLEOTIDE SEQUENCE</scope>
    <source>
        <strain evidence="6">S mat+</strain>
    </source>
</reference>
<accession>B2AEM7</accession>
<evidence type="ECO:0000256" key="4">
    <source>
        <dbReference type="SAM" id="MobiDB-lite"/>
    </source>
</evidence>
<evidence type="ECO:0000256" key="1">
    <source>
        <dbReference type="ARBA" id="ARBA00022448"/>
    </source>
</evidence>
<dbReference type="GO" id="GO:0006623">
    <property type="term" value="P:protein targeting to vacuole"/>
    <property type="evidence" value="ECO:0007669"/>
    <property type="project" value="InterPro"/>
</dbReference>
<dbReference type="Gene3D" id="2.130.10.10">
    <property type="entry name" value="YVTN repeat-like/Quinoprotein amine dehydrogenase"/>
    <property type="match status" value="1"/>
</dbReference>
<reference evidence="6" key="1">
    <citation type="journal article" date="2008" name="Genome Biol.">
        <title>The genome sequence of the model ascomycete fungus Podospora anserina.</title>
        <authorList>
            <person name="Espagne E."/>
            <person name="Lespinet O."/>
            <person name="Malagnac F."/>
            <person name="Da Silva C."/>
            <person name="Jaillon O."/>
            <person name="Porcel B.M."/>
            <person name="Couloux A."/>
            <person name="Aury J.-M."/>
            <person name="Segurens B."/>
            <person name="Poulain J."/>
            <person name="Anthouard V."/>
            <person name="Grossetete S."/>
            <person name="Khalili H."/>
            <person name="Coppin E."/>
            <person name="Dequard-Chablat M."/>
            <person name="Picard M."/>
            <person name="Contamine V."/>
            <person name="Arnaise S."/>
            <person name="Bourdais A."/>
            <person name="Berteaux-Lecellier V."/>
            <person name="Gautheret D."/>
            <person name="de Vries R.P."/>
            <person name="Battaglia E."/>
            <person name="Coutinho P.M."/>
            <person name="Danchin E.G.J."/>
            <person name="Henrissat B."/>
            <person name="El Khoury R."/>
            <person name="Sainsard-Chanet A."/>
            <person name="Boivin A."/>
            <person name="Pinan-Lucarre B."/>
            <person name="Sellem C.H."/>
            <person name="Debuchy R."/>
            <person name="Wincker P."/>
            <person name="Weissenbach J."/>
            <person name="Silar P."/>
        </authorList>
    </citation>
    <scope>NUCLEOTIDE SEQUENCE [LARGE SCALE GENOMIC DNA]</scope>
    <source>
        <strain evidence="6">S mat+</strain>
    </source>
</reference>
<dbReference type="Pfam" id="PF23411">
    <property type="entry name" value="Beta-prop_Vps41"/>
    <property type="match status" value="2"/>
</dbReference>
<name>B2AEM7_PODAN</name>
<dbReference type="EMBL" id="CU633457">
    <property type="protein sequence ID" value="CAP61893.1"/>
    <property type="molecule type" value="Genomic_DNA"/>
</dbReference>
<dbReference type="GO" id="GO:0034058">
    <property type="term" value="P:endosomal vesicle fusion"/>
    <property type="evidence" value="ECO:0007669"/>
    <property type="project" value="TreeGrafter"/>
</dbReference>
<dbReference type="GO" id="GO:0005770">
    <property type="term" value="C:late endosome"/>
    <property type="evidence" value="ECO:0007669"/>
    <property type="project" value="TreeGrafter"/>
</dbReference>
<dbReference type="HOGENOM" id="CLU_001285_0_0_1"/>
<sequence length="1320" mass="145075">MTGSSPQPGDNDPHHDKSPTESSSAGVALKHPPASDATTTGPMEEFRVNTGAGATSDDETDDTLEQSSDEDGEREEEGEEEAEEGEEESEDEDEEPKLKYARLTQHLGPLYRNGDATSTFLVAGDKQIIGTHNGNIVGIPNLHWHEMHVIQLPVFQPLRVYHAHSASVTAVSISPYPPPLSTLRPDATPKATPSSPRRPGSSIGEGHVVPTPPPRRATQLQNTVPNTPSNNIYIATSSMDGNVCVQSLVDVKDVSLRNFARPIQAVALSPDYKHDKTYLSGGLSGQLILTTGAPLGRSTATTTGAAAQAAGWLGGMVGASTGKDTVLHSGEGTINTIKWSLSGKYVVWLNEHGIKIMRTKLHLESADADDAWKRIGHIDRPQTAEWETMASVWKGRAEWIDEQAVEPDEPEKESHEVLLSPAAERLKQQQVKHSKTIERLLVGWGGTIWIIHVHPGGVGVGKHAGEKSAGRAEIVKLLRMDCIISGISLYTQNLILVLAYCLPDDDDANDQDDGTAARGHKHTLSSGSEPSGGIRRKQNNQPPELRLIDLTSQAEVDKDGLTLSRFERLSSNDYHLGVLPAQTVAAAASSRGALETLAGLGTEMLNAALNPISLFSSGASIRSKDSNEGTSPVKIAAASALLRSKGGSVHPNLTKPGVKIFIHSPYDCILATRRDLGDHLSWLLERQQYQQAWELVNEHPEIMSTAVDTSPLSPDHTQTTDDFYDETASLAEGMQSMYSAAEKEKRRIGELWLQELVEAGDWVRAGQTCGKVLGTPDRWEKWVWTFAGANKFDEIVNHIPTERTRPPIPGTIYEVVLGHYLETSKPQFRELLERWSPDLFEITTITTALENQLNYREVREDSVEDGEVGRDWRIVMESLAKLHEANGRNREALKCYIKLQDADNAMRLIKDGHLADAVADDIPSFLTLRVPQGQAKMSNDELEQATHEAITLLVDEAQHGLVKPDVVVEQLQEKKLDLYTFFYLRGLWRGQGIHEHSGESRARLVTDSQSLVDNFADLAVHLFAKYDQGLLMSFLKTSTAYAFEEAVKECDRYDYIPELVYLYSKTGQMKRALTLIIERLGDVSRAIAFAKEQDDPDLWEDLLEYSMDKPRFIRGLLEEVGTAINPITLVRRIPEGLEIDGLREGLKHIMKEHDIQHSISSGVAKVLRSEVAAAQNLLRSGQRKGVKFEVVVKGGDHADVRAKDVPTVVGEKHEVVDDGVDNEEVPKPPGKKWASGHCAGCCEAFTEWEMETLVGFACGHVYHLSHLLEKMHPGERVDQSLVSAVGESVSHRIGAKVTHAMLLRDKIAGGCPVCKEAEET</sequence>
<feature type="repeat" description="CHCR" evidence="3">
    <location>
        <begin position="952"/>
        <end position="1115"/>
    </location>
</feature>
<keyword evidence="2" id="KW-0653">Protein transport</keyword>
<proteinExistence type="predicted"/>
<protein>
    <submittedName>
        <fullName evidence="6">Podospora anserina S mat+ genomic DNA chromosome 5, supercontig 1</fullName>
    </submittedName>
</protein>
<dbReference type="PANTHER" id="PTHR12616:SF1">
    <property type="entry name" value="VACUOLAR PROTEIN SORTING-ASSOCIATED PROTEIN 41 HOMOLOG"/>
    <property type="match status" value="1"/>
</dbReference>
<dbReference type="PANTHER" id="PTHR12616">
    <property type="entry name" value="VACUOLAR PROTEIN SORTING VPS41"/>
    <property type="match status" value="1"/>
</dbReference>
<dbReference type="InterPro" id="IPR057780">
    <property type="entry name" value="Beta-prop_Vps41"/>
</dbReference>
<evidence type="ECO:0000256" key="3">
    <source>
        <dbReference type="PROSITE-ProRule" id="PRU01006"/>
    </source>
</evidence>
<dbReference type="GeneID" id="6188282"/>
<evidence type="ECO:0000256" key="2">
    <source>
        <dbReference type="ARBA" id="ARBA00022927"/>
    </source>
</evidence>
<feature type="domain" description="Vps41 beta-propeller" evidence="5">
    <location>
        <begin position="436"/>
        <end position="582"/>
    </location>
</feature>
<dbReference type="Gene3D" id="1.25.40.10">
    <property type="entry name" value="Tetratricopeptide repeat domain"/>
    <property type="match status" value="1"/>
</dbReference>
<dbReference type="InterPro" id="IPR036322">
    <property type="entry name" value="WD40_repeat_dom_sf"/>
</dbReference>
<dbReference type="InterPro" id="IPR015943">
    <property type="entry name" value="WD40/YVTN_repeat-like_dom_sf"/>
</dbReference>
<dbReference type="PROSITE" id="PS50236">
    <property type="entry name" value="CHCR"/>
    <property type="match status" value="1"/>
</dbReference>
<feature type="compositionally biased region" description="Acidic residues" evidence="4">
    <location>
        <begin position="56"/>
        <end position="95"/>
    </location>
</feature>
<evidence type="ECO:0000313" key="6">
    <source>
        <dbReference type="EMBL" id="CAP61893.1"/>
    </source>
</evidence>
<dbReference type="InterPro" id="IPR000547">
    <property type="entry name" value="Clathrin_H-chain/VPS_repeat"/>
</dbReference>
<dbReference type="GO" id="GO:0030897">
    <property type="term" value="C:HOPS complex"/>
    <property type="evidence" value="ECO:0007669"/>
    <property type="project" value="TreeGrafter"/>
</dbReference>
<organism evidence="6">
    <name type="scientific">Podospora anserina (strain S / ATCC MYA-4624 / DSM 980 / FGSC 10383)</name>
    <name type="common">Pleurage anserina</name>
    <dbReference type="NCBI Taxonomy" id="515849"/>
    <lineage>
        <taxon>Eukaryota</taxon>
        <taxon>Fungi</taxon>
        <taxon>Dikarya</taxon>
        <taxon>Ascomycota</taxon>
        <taxon>Pezizomycotina</taxon>
        <taxon>Sordariomycetes</taxon>
        <taxon>Sordariomycetidae</taxon>
        <taxon>Sordariales</taxon>
        <taxon>Podosporaceae</taxon>
        <taxon>Podospora</taxon>
        <taxon>Podospora anserina</taxon>
    </lineage>
</organism>
<feature type="region of interest" description="Disordered" evidence="4">
    <location>
        <begin position="176"/>
        <end position="227"/>
    </location>
</feature>
<dbReference type="RefSeq" id="XP_001904116.1">
    <property type="nucleotide sequence ID" value="XM_001904081.1"/>
</dbReference>
<dbReference type="InterPro" id="IPR045111">
    <property type="entry name" value="Vps41/Vps8"/>
</dbReference>
<feature type="compositionally biased region" description="Low complexity" evidence="4">
    <location>
        <begin position="193"/>
        <end position="202"/>
    </location>
</feature>
<dbReference type="SMART" id="SM00299">
    <property type="entry name" value="CLH"/>
    <property type="match status" value="1"/>
</dbReference>
<dbReference type="VEuPathDB" id="FungiDB:PODANS_5_2070"/>
<gene>
    <name evidence="6" type="ORF">PODANS_5_2070</name>
</gene>
<dbReference type="GO" id="GO:0009267">
    <property type="term" value="P:cellular response to starvation"/>
    <property type="evidence" value="ECO:0007669"/>
    <property type="project" value="TreeGrafter"/>
</dbReference>
<dbReference type="OrthoDB" id="244107at2759"/>
<dbReference type="InterPro" id="IPR011990">
    <property type="entry name" value="TPR-like_helical_dom_sf"/>
</dbReference>
<dbReference type="SUPFAM" id="SSF50978">
    <property type="entry name" value="WD40 repeat-like"/>
    <property type="match status" value="1"/>
</dbReference>
<feature type="domain" description="Vps41 beta-propeller" evidence="5">
    <location>
        <begin position="232"/>
        <end position="360"/>
    </location>
</feature>
<dbReference type="Pfam" id="PF23556">
    <property type="entry name" value="TPR_Vps41"/>
    <property type="match status" value="1"/>
</dbReference>
<dbReference type="KEGG" id="pan:PODANSg1133"/>
<keyword evidence="1" id="KW-0813">Transport</keyword>
<feature type="region of interest" description="Disordered" evidence="4">
    <location>
        <begin position="511"/>
        <end position="542"/>
    </location>
</feature>
<feature type="compositionally biased region" description="Polar residues" evidence="4">
    <location>
        <begin position="218"/>
        <end position="227"/>
    </location>
</feature>
<evidence type="ECO:0000259" key="5">
    <source>
        <dbReference type="Pfam" id="PF23411"/>
    </source>
</evidence>
<feature type="region of interest" description="Disordered" evidence="4">
    <location>
        <begin position="1"/>
        <end position="97"/>
    </location>
</feature>